<gene>
    <name evidence="5" type="ORF">LMG29660_02999</name>
</gene>
<sequence>MAAKGSYSHAYNDDQKIIKKRPDRDGAQFHILGKGGLLMTHADGAPRVEWFSQADITAAAAYSSDYQAIERDVFTGIQITPGKTDFAPVDFAQCHARLRQIGFSTLGYGAYEMIGRRILCAHLLRDLAPATFMQPFIEGMLYESDPRFAQVRQSGFPVAWRLDEIEAAAQGSGDRKVLALAGHLRAHAMNSGVIFGLSAPRLDLRVAVNVTSETHGTDWIDDRVIGGALSVSLAVHRVALPFLEARVARMRGFALGDEQQQVLDRLVHGLSDQEIASALRTSLHKVGHHIRSLEKLFNVQNRAQLAYLAARRMPSDLTSA</sequence>
<evidence type="ECO:0000313" key="6">
    <source>
        <dbReference type="Proteomes" id="UP000494135"/>
    </source>
</evidence>
<dbReference type="SUPFAM" id="SSF46894">
    <property type="entry name" value="C-terminal effector domain of the bipartite response regulators"/>
    <property type="match status" value="1"/>
</dbReference>
<keyword evidence="2" id="KW-0238">DNA-binding</keyword>
<dbReference type="InterPro" id="IPR036693">
    <property type="entry name" value="TF_LuxR_autoind-bd_dom_sf"/>
</dbReference>
<dbReference type="GO" id="GO:0006355">
    <property type="term" value="P:regulation of DNA-templated transcription"/>
    <property type="evidence" value="ECO:0007669"/>
    <property type="project" value="InterPro"/>
</dbReference>
<organism evidence="5 6">
    <name type="scientific">Burkholderia puraquae</name>
    <dbReference type="NCBI Taxonomy" id="1904757"/>
    <lineage>
        <taxon>Bacteria</taxon>
        <taxon>Pseudomonadati</taxon>
        <taxon>Pseudomonadota</taxon>
        <taxon>Betaproteobacteria</taxon>
        <taxon>Burkholderiales</taxon>
        <taxon>Burkholderiaceae</taxon>
        <taxon>Burkholderia</taxon>
        <taxon>Burkholderia cepacia complex</taxon>
    </lineage>
</organism>
<dbReference type="SMART" id="SM00421">
    <property type="entry name" value="HTH_LUXR"/>
    <property type="match status" value="1"/>
</dbReference>
<accession>A0A6J5DU59</accession>
<dbReference type="InterPro" id="IPR016032">
    <property type="entry name" value="Sig_transdc_resp-reg_C-effctor"/>
</dbReference>
<dbReference type="GO" id="GO:0003677">
    <property type="term" value="F:DNA binding"/>
    <property type="evidence" value="ECO:0007669"/>
    <property type="project" value="UniProtKB-KW"/>
</dbReference>
<reference evidence="5 6" key="1">
    <citation type="submission" date="2020-04" db="EMBL/GenBank/DDBJ databases">
        <authorList>
            <person name="De Canck E."/>
        </authorList>
    </citation>
    <scope>NUCLEOTIDE SEQUENCE [LARGE SCALE GENOMIC DNA]</scope>
    <source>
        <strain evidence="5 6">LMG 29660</strain>
    </source>
</reference>
<dbReference type="EMBL" id="CADIKG010000006">
    <property type="protein sequence ID" value="CAB3757034.1"/>
    <property type="molecule type" value="Genomic_DNA"/>
</dbReference>
<feature type="domain" description="HTH luxR-type" evidence="4">
    <location>
        <begin position="252"/>
        <end position="309"/>
    </location>
</feature>
<dbReference type="Pfam" id="PF03472">
    <property type="entry name" value="Autoind_bind"/>
    <property type="match status" value="1"/>
</dbReference>
<evidence type="ECO:0000256" key="2">
    <source>
        <dbReference type="ARBA" id="ARBA00023125"/>
    </source>
</evidence>
<dbReference type="Proteomes" id="UP000494135">
    <property type="component" value="Unassembled WGS sequence"/>
</dbReference>
<dbReference type="InterPro" id="IPR000792">
    <property type="entry name" value="Tscrpt_reg_LuxR_C"/>
</dbReference>
<dbReference type="Pfam" id="PF00196">
    <property type="entry name" value="GerE"/>
    <property type="match status" value="1"/>
</dbReference>
<proteinExistence type="predicted"/>
<dbReference type="InterPro" id="IPR005143">
    <property type="entry name" value="TF_LuxR_autoind-bd_dom"/>
</dbReference>
<evidence type="ECO:0000256" key="3">
    <source>
        <dbReference type="ARBA" id="ARBA00023163"/>
    </source>
</evidence>
<dbReference type="Gene3D" id="3.30.450.80">
    <property type="entry name" value="Transcription factor LuxR-like, autoinducer-binding domain"/>
    <property type="match status" value="1"/>
</dbReference>
<evidence type="ECO:0000313" key="5">
    <source>
        <dbReference type="EMBL" id="CAB3757034.1"/>
    </source>
</evidence>
<name>A0A6J5DU59_9BURK</name>
<dbReference type="Gene3D" id="1.10.10.10">
    <property type="entry name" value="Winged helix-like DNA-binding domain superfamily/Winged helix DNA-binding domain"/>
    <property type="match status" value="1"/>
</dbReference>
<evidence type="ECO:0000256" key="1">
    <source>
        <dbReference type="ARBA" id="ARBA00023015"/>
    </source>
</evidence>
<protein>
    <recommendedName>
        <fullName evidence="4">HTH luxR-type domain-containing protein</fullName>
    </recommendedName>
</protein>
<keyword evidence="1" id="KW-0805">Transcription regulation</keyword>
<keyword evidence="3" id="KW-0804">Transcription</keyword>
<evidence type="ECO:0000259" key="4">
    <source>
        <dbReference type="SMART" id="SM00421"/>
    </source>
</evidence>
<dbReference type="AlphaFoldDB" id="A0A6J5DU59"/>
<dbReference type="InterPro" id="IPR036388">
    <property type="entry name" value="WH-like_DNA-bd_sf"/>
</dbReference>